<feature type="domain" description="Cytochrome c" evidence="10">
    <location>
        <begin position="228"/>
        <end position="381"/>
    </location>
</feature>
<dbReference type="InterPro" id="IPR036909">
    <property type="entry name" value="Cyt_c-like_dom_sf"/>
</dbReference>
<dbReference type="GO" id="GO:0042597">
    <property type="term" value="C:periplasmic space"/>
    <property type="evidence" value="ECO:0007669"/>
    <property type="project" value="UniProtKB-SubCell"/>
</dbReference>
<comment type="PTM">
    <text evidence="8">Binds 2 heme groups per subunit.</text>
</comment>
<feature type="binding site" description="axial binding residue" evidence="9">
    <location>
        <position position="249"/>
    </location>
    <ligand>
        <name>heme c</name>
        <dbReference type="ChEBI" id="CHEBI:61717"/>
        <label>2</label>
    </ligand>
    <ligandPart>
        <name>Fe</name>
        <dbReference type="ChEBI" id="CHEBI:18248"/>
    </ligandPart>
</feature>
<dbReference type="PROSITE" id="PS51007">
    <property type="entry name" value="CYTC"/>
    <property type="match status" value="2"/>
</dbReference>
<evidence type="ECO:0000256" key="1">
    <source>
        <dbReference type="ARBA" id="ARBA00004418"/>
    </source>
</evidence>
<keyword evidence="2 8" id="KW-0349">Heme</keyword>
<feature type="binding site" description="axial binding residue" evidence="9">
    <location>
        <position position="94"/>
    </location>
    <ligand>
        <name>heme c</name>
        <dbReference type="ChEBI" id="CHEBI:61717"/>
        <label>1</label>
    </ligand>
    <ligandPart>
        <name>Fe</name>
        <dbReference type="ChEBI" id="CHEBI:18248"/>
    </ligandPart>
</feature>
<dbReference type="OMA" id="CHIQENA"/>
<comment type="subcellular location">
    <subcellularLocation>
        <location evidence="1">Periplasm</location>
    </subcellularLocation>
</comment>
<dbReference type="Proteomes" id="UP000264071">
    <property type="component" value="Unassembled WGS sequence"/>
</dbReference>
<proteinExistence type="predicted"/>
<evidence type="ECO:0000256" key="2">
    <source>
        <dbReference type="ARBA" id="ARBA00022617"/>
    </source>
</evidence>
<feature type="binding site" description="covalent" evidence="8">
    <location>
        <position position="93"/>
    </location>
    <ligand>
        <name>heme c</name>
        <dbReference type="ChEBI" id="CHEBI:61717"/>
        <label>1</label>
    </ligand>
</feature>
<dbReference type="GO" id="GO:0020037">
    <property type="term" value="F:heme binding"/>
    <property type="evidence" value="ECO:0007669"/>
    <property type="project" value="InterPro"/>
</dbReference>
<dbReference type="GO" id="GO:0046872">
    <property type="term" value="F:metal ion binding"/>
    <property type="evidence" value="ECO:0007669"/>
    <property type="project" value="UniProtKB-KW"/>
</dbReference>
<dbReference type="PIRSF" id="PIRSF000294">
    <property type="entry name" value="Cytochrome-c_peroxidase"/>
    <property type="match status" value="1"/>
</dbReference>
<evidence type="ECO:0000256" key="3">
    <source>
        <dbReference type="ARBA" id="ARBA00022723"/>
    </source>
</evidence>
<evidence type="ECO:0000256" key="9">
    <source>
        <dbReference type="PIRSR" id="PIRSR000294-2"/>
    </source>
</evidence>
<keyword evidence="4" id="KW-0732">Signal</keyword>
<dbReference type="InterPro" id="IPR004852">
    <property type="entry name" value="Di-haem_cyt_c_peroxidsae"/>
</dbReference>
<dbReference type="EMBL" id="DPIY01000010">
    <property type="protein sequence ID" value="HCT57646.1"/>
    <property type="molecule type" value="Genomic_DNA"/>
</dbReference>
<feature type="binding site" description="covalent" evidence="8">
    <location>
        <position position="245"/>
    </location>
    <ligand>
        <name>heme c</name>
        <dbReference type="ChEBI" id="CHEBI:61717"/>
        <label>2</label>
    </ligand>
</feature>
<dbReference type="InterPro" id="IPR009056">
    <property type="entry name" value="Cyt_c-like_dom"/>
</dbReference>
<evidence type="ECO:0000256" key="5">
    <source>
        <dbReference type="ARBA" id="ARBA00022764"/>
    </source>
</evidence>
<feature type="binding site" description="covalent" evidence="8">
    <location>
        <position position="248"/>
    </location>
    <ligand>
        <name>heme c</name>
        <dbReference type="ChEBI" id="CHEBI:61717"/>
        <label>2</label>
    </ligand>
</feature>
<comment type="caution">
    <text evidence="11">The sequence shown here is derived from an EMBL/GenBank/DDBJ whole genome shotgun (WGS) entry which is preliminary data.</text>
</comment>
<dbReference type="GO" id="GO:0004130">
    <property type="term" value="F:cytochrome-c peroxidase activity"/>
    <property type="evidence" value="ECO:0007669"/>
    <property type="project" value="TreeGrafter"/>
</dbReference>
<dbReference type="NCBIfam" id="TIGR04039">
    <property type="entry name" value="MXAN_0977_Heme2"/>
    <property type="match status" value="1"/>
</dbReference>
<gene>
    <name evidence="11" type="ORF">DGD08_10645</name>
</gene>
<sequence length="399" mass="42734">MRRGLTTVSALAFTLGAVCVASVLRWFDRPVATVASAVSVVEPEPYAWDIPAPFPRPPVPADNPMSAAKVDLGAHLFHDARLSANRRLSCAACHTQSLGFADGRGRAIGSLGDVHPRGSMSLANVAYNPAYNWADPNTTSLEAQVLVPLFGTAPVELGHAPDGAELLARLGADARYRALFASAFPQDTAAISVANVARALASFQRTLISVRSPYDRYRYGGDRNAISDAAKRGEVIFFSGQRGGCFQCHGGWNFSGGIRHERDTTTQAAFFNTGLYNLTGPSSYPALNTGLHAITKRAEDVGRFRAPTLRNIAMTAPYMHDGSIETLEEVIDHYAAGGRTLTQGPNAGVGRNNPNKAPSVHGFTLSGTDRQDLVAFLESLTDTTFLTSPAFSSPWRRAR</sequence>
<reference evidence="11 12" key="1">
    <citation type="journal article" date="2018" name="Nat. Biotechnol.">
        <title>A standardized bacterial taxonomy based on genome phylogeny substantially revises the tree of life.</title>
        <authorList>
            <person name="Parks D.H."/>
            <person name="Chuvochina M."/>
            <person name="Waite D.W."/>
            <person name="Rinke C."/>
            <person name="Skarshewski A."/>
            <person name="Chaumeil P.A."/>
            <person name="Hugenholtz P."/>
        </authorList>
    </citation>
    <scope>NUCLEOTIDE SEQUENCE [LARGE SCALE GENOMIC DNA]</scope>
    <source>
        <strain evidence="11">UBA8844</strain>
    </source>
</reference>
<keyword evidence="6" id="KW-0560">Oxidoreductase</keyword>
<name>A0A3D4V930_9BACT</name>
<dbReference type="InterPro" id="IPR026259">
    <property type="entry name" value="MauG/Cytc_peroxidase"/>
</dbReference>
<feature type="binding site" description="covalent" evidence="8">
    <location>
        <position position="90"/>
    </location>
    <ligand>
        <name>heme c</name>
        <dbReference type="ChEBI" id="CHEBI:61717"/>
        <label>1</label>
    </ligand>
</feature>
<evidence type="ECO:0000256" key="7">
    <source>
        <dbReference type="ARBA" id="ARBA00023004"/>
    </source>
</evidence>
<protein>
    <submittedName>
        <fullName evidence="11">Di-heme enzyme</fullName>
    </submittedName>
</protein>
<evidence type="ECO:0000259" key="10">
    <source>
        <dbReference type="PROSITE" id="PS51007"/>
    </source>
</evidence>
<accession>A0A3D4V930</accession>
<dbReference type="PANTHER" id="PTHR30600">
    <property type="entry name" value="CYTOCHROME C PEROXIDASE-RELATED"/>
    <property type="match status" value="1"/>
</dbReference>
<keyword evidence="3 9" id="KW-0479">Metal-binding</keyword>
<dbReference type="InterPro" id="IPR023929">
    <property type="entry name" value="MbnH-like"/>
</dbReference>
<keyword evidence="7 9" id="KW-0408">Iron</keyword>
<evidence type="ECO:0000313" key="12">
    <source>
        <dbReference type="Proteomes" id="UP000264071"/>
    </source>
</evidence>
<evidence type="ECO:0000256" key="8">
    <source>
        <dbReference type="PIRSR" id="PIRSR000294-1"/>
    </source>
</evidence>
<dbReference type="Pfam" id="PF03150">
    <property type="entry name" value="CCP_MauG"/>
    <property type="match status" value="1"/>
</dbReference>
<dbReference type="GO" id="GO:0009055">
    <property type="term" value="F:electron transfer activity"/>
    <property type="evidence" value="ECO:0007669"/>
    <property type="project" value="InterPro"/>
</dbReference>
<comment type="cofactor">
    <cofactor evidence="8">
        <name>heme</name>
        <dbReference type="ChEBI" id="CHEBI:30413"/>
    </cofactor>
    <text evidence="8">Binds 2 heme groups.</text>
</comment>
<dbReference type="PANTHER" id="PTHR30600:SF14">
    <property type="entry name" value="CYTOCHROME C PEROXIDASE"/>
    <property type="match status" value="1"/>
</dbReference>
<evidence type="ECO:0000313" key="11">
    <source>
        <dbReference type="EMBL" id="HCT57646.1"/>
    </source>
</evidence>
<dbReference type="Gene3D" id="1.10.760.10">
    <property type="entry name" value="Cytochrome c-like domain"/>
    <property type="match status" value="2"/>
</dbReference>
<evidence type="ECO:0000256" key="4">
    <source>
        <dbReference type="ARBA" id="ARBA00022729"/>
    </source>
</evidence>
<evidence type="ECO:0000256" key="6">
    <source>
        <dbReference type="ARBA" id="ARBA00023002"/>
    </source>
</evidence>
<dbReference type="AlphaFoldDB" id="A0A3D4V930"/>
<dbReference type="InterPro" id="IPR051395">
    <property type="entry name" value="Cytochrome_c_Peroxidase/MauG"/>
</dbReference>
<dbReference type="SUPFAM" id="SSF46626">
    <property type="entry name" value="Cytochrome c"/>
    <property type="match status" value="2"/>
</dbReference>
<organism evidence="11 12">
    <name type="scientific">Gemmatimonas aurantiaca</name>
    <dbReference type="NCBI Taxonomy" id="173480"/>
    <lineage>
        <taxon>Bacteria</taxon>
        <taxon>Pseudomonadati</taxon>
        <taxon>Gemmatimonadota</taxon>
        <taxon>Gemmatimonadia</taxon>
        <taxon>Gemmatimonadales</taxon>
        <taxon>Gemmatimonadaceae</taxon>
        <taxon>Gemmatimonas</taxon>
    </lineage>
</organism>
<keyword evidence="5" id="KW-0574">Periplasm</keyword>
<feature type="domain" description="Cytochrome c" evidence="10">
    <location>
        <begin position="68"/>
        <end position="204"/>
    </location>
</feature>